<keyword evidence="9" id="KW-0436">Ligase</keyword>
<dbReference type="SUPFAM" id="SSF56235">
    <property type="entry name" value="N-terminal nucleophile aminohydrolases (Ntn hydrolases)"/>
    <property type="match status" value="1"/>
</dbReference>
<evidence type="ECO:0000256" key="5">
    <source>
        <dbReference type="ARBA" id="ARBA00022840"/>
    </source>
</evidence>
<dbReference type="InterPro" id="IPR001962">
    <property type="entry name" value="Asn_synthase"/>
</dbReference>
<evidence type="ECO:0000313" key="10">
    <source>
        <dbReference type="Proteomes" id="UP000060487"/>
    </source>
</evidence>
<comment type="caution">
    <text evidence="9">The sequence shown here is derived from an EMBL/GenBank/DDBJ whole genome shotgun (WGS) entry which is preliminary data.</text>
</comment>
<dbReference type="InterPro" id="IPR033738">
    <property type="entry name" value="AsnB_N"/>
</dbReference>
<dbReference type="Gene3D" id="3.40.50.620">
    <property type="entry name" value="HUPs"/>
    <property type="match status" value="2"/>
</dbReference>
<evidence type="ECO:0000256" key="4">
    <source>
        <dbReference type="ARBA" id="ARBA00022741"/>
    </source>
</evidence>
<keyword evidence="4" id="KW-0547">Nucleotide-binding</keyword>
<dbReference type="InterPro" id="IPR006426">
    <property type="entry name" value="Asn_synth_AEB"/>
</dbReference>
<dbReference type="EMBL" id="LNQR01000118">
    <property type="protein sequence ID" value="KWT78226.1"/>
    <property type="molecule type" value="Genomic_DNA"/>
</dbReference>
<evidence type="ECO:0000256" key="6">
    <source>
        <dbReference type="ARBA" id="ARBA00022962"/>
    </source>
</evidence>
<evidence type="ECO:0000259" key="8">
    <source>
        <dbReference type="PROSITE" id="PS51278"/>
    </source>
</evidence>
<dbReference type="InterPro" id="IPR029055">
    <property type="entry name" value="Ntn_hydrolases_N"/>
</dbReference>
<dbReference type="Gene3D" id="3.60.20.10">
    <property type="entry name" value="Glutamine Phosphoribosylpyrophosphate, subunit 1, domain 1"/>
    <property type="match status" value="1"/>
</dbReference>
<comment type="pathway">
    <text evidence="1">Amino-acid biosynthesis; L-asparagine biosynthesis; L-asparagine from L-aspartate (L-Gln route): step 1/1.</text>
</comment>
<dbReference type="NCBIfam" id="TIGR01536">
    <property type="entry name" value="asn_synth_AEB"/>
    <property type="match status" value="1"/>
</dbReference>
<comment type="similarity">
    <text evidence="2">Belongs to the asparagine synthetase family.</text>
</comment>
<evidence type="ECO:0000256" key="2">
    <source>
        <dbReference type="ARBA" id="ARBA00005752"/>
    </source>
</evidence>
<protein>
    <recommendedName>
        <fullName evidence="3">asparagine synthase (glutamine-hydrolyzing)</fullName>
        <ecNumber evidence="3">6.3.5.4</ecNumber>
    </recommendedName>
</protein>
<dbReference type="CDD" id="cd01991">
    <property type="entry name" value="Asn_synthase_B_C"/>
    <property type="match status" value="1"/>
</dbReference>
<organism evidence="9 10">
    <name type="scientific">Candidatus Magnetominusculus xianensis</name>
    <dbReference type="NCBI Taxonomy" id="1748249"/>
    <lineage>
        <taxon>Bacteria</taxon>
        <taxon>Pseudomonadati</taxon>
        <taxon>Nitrospirota</taxon>
        <taxon>Nitrospiria</taxon>
        <taxon>Nitrospirales</taxon>
        <taxon>Nitrospiraceae</taxon>
        <taxon>Candidatus Magnetominusculus</taxon>
    </lineage>
</organism>
<evidence type="ECO:0000256" key="3">
    <source>
        <dbReference type="ARBA" id="ARBA00012737"/>
    </source>
</evidence>
<dbReference type="EC" id="6.3.5.4" evidence="3"/>
<proteinExistence type="inferred from homology"/>
<dbReference type="SUPFAM" id="SSF52402">
    <property type="entry name" value="Adenine nucleotide alpha hydrolases-like"/>
    <property type="match status" value="1"/>
</dbReference>
<dbReference type="PIRSF" id="PIRSF001589">
    <property type="entry name" value="Asn_synthetase_glu-h"/>
    <property type="match status" value="1"/>
</dbReference>
<evidence type="ECO:0000256" key="1">
    <source>
        <dbReference type="ARBA" id="ARBA00005187"/>
    </source>
</evidence>
<keyword evidence="10" id="KW-1185">Reference proteome</keyword>
<keyword evidence="6" id="KW-0315">Glutamine amidotransferase</keyword>
<dbReference type="Pfam" id="PF00733">
    <property type="entry name" value="Asn_synthase"/>
    <property type="match status" value="1"/>
</dbReference>
<comment type="catalytic activity">
    <reaction evidence="7">
        <text>L-aspartate + L-glutamine + ATP + H2O = L-asparagine + L-glutamate + AMP + diphosphate + H(+)</text>
        <dbReference type="Rhea" id="RHEA:12228"/>
        <dbReference type="ChEBI" id="CHEBI:15377"/>
        <dbReference type="ChEBI" id="CHEBI:15378"/>
        <dbReference type="ChEBI" id="CHEBI:29985"/>
        <dbReference type="ChEBI" id="CHEBI:29991"/>
        <dbReference type="ChEBI" id="CHEBI:30616"/>
        <dbReference type="ChEBI" id="CHEBI:33019"/>
        <dbReference type="ChEBI" id="CHEBI:58048"/>
        <dbReference type="ChEBI" id="CHEBI:58359"/>
        <dbReference type="ChEBI" id="CHEBI:456215"/>
        <dbReference type="EC" id="6.3.5.4"/>
    </reaction>
</comment>
<reference evidence="9 10" key="1">
    <citation type="submission" date="2015-11" db="EMBL/GenBank/DDBJ databases">
        <authorList>
            <person name="Lin W."/>
        </authorList>
    </citation>
    <scope>NUCLEOTIDE SEQUENCE [LARGE SCALE GENOMIC DNA]</scope>
    <source>
        <strain evidence="9 10">HCH-1</strain>
    </source>
</reference>
<dbReference type="PANTHER" id="PTHR43284">
    <property type="entry name" value="ASPARAGINE SYNTHETASE (GLUTAMINE-HYDROLYZING)"/>
    <property type="match status" value="1"/>
</dbReference>
<dbReference type="Proteomes" id="UP000060487">
    <property type="component" value="Unassembled WGS sequence"/>
</dbReference>
<dbReference type="GO" id="GO:0004066">
    <property type="term" value="F:asparagine synthase (glutamine-hydrolyzing) activity"/>
    <property type="evidence" value="ECO:0007669"/>
    <property type="project" value="UniProtKB-EC"/>
</dbReference>
<evidence type="ECO:0000313" key="9">
    <source>
        <dbReference type="EMBL" id="KWT78226.1"/>
    </source>
</evidence>
<gene>
    <name evidence="9" type="ORF">ASN18_2953</name>
</gene>
<name>A0ABR5SBQ7_9BACT</name>
<evidence type="ECO:0000256" key="7">
    <source>
        <dbReference type="ARBA" id="ARBA00048741"/>
    </source>
</evidence>
<dbReference type="InterPro" id="IPR017932">
    <property type="entry name" value="GATase_2_dom"/>
</dbReference>
<dbReference type="PANTHER" id="PTHR43284:SF1">
    <property type="entry name" value="ASPARAGINE SYNTHETASE"/>
    <property type="match status" value="1"/>
</dbReference>
<dbReference type="CDD" id="cd00712">
    <property type="entry name" value="AsnB"/>
    <property type="match status" value="1"/>
</dbReference>
<keyword evidence="5" id="KW-0067">ATP-binding</keyword>
<dbReference type="RefSeq" id="WP_085053568.1">
    <property type="nucleotide sequence ID" value="NZ_LNQR01000118.1"/>
</dbReference>
<dbReference type="InterPro" id="IPR014729">
    <property type="entry name" value="Rossmann-like_a/b/a_fold"/>
</dbReference>
<dbReference type="PROSITE" id="PS51278">
    <property type="entry name" value="GATASE_TYPE_2"/>
    <property type="match status" value="1"/>
</dbReference>
<dbReference type="InterPro" id="IPR051786">
    <property type="entry name" value="ASN_synthetase/amidase"/>
</dbReference>
<sequence length="629" mass="72148">MCAIAGKIIFKGTAISEGDIGAMNDAMAHRGPDGHGVFISRDGKVGLGHRRLSVIDLSPLGRQPMYCPGQGNRRYWIVYNGEIYNYRQQRANLEKDGYSFHSDTDTEVIPALYDKFGVGCLEHLRGMFSFAIYDEKRRTLFCARDRVGKKPFKYFLNNNVFIFASELKAILTQDEYHREPDYEAIHHYLTYQYVPSPLTGFMGIQKLEPAHYLLIEIDTMKITKKRYWSLDYSQKLEQTRRQWGAAIMEKLTESVGIRMRSDVPLGALLSGGVDSSAITALMSRVSSKPIRTFSVGFEEDKFSELRYAKIIANKFKTDHTELIVTPLNAEEILPHLAHMYEEPYADSSALPSYYVSKLTREHVTVALNGDGGDENFAGYDRYAVHKFAVNYGALLPNKLLRQISRFLSGRIKTTLVNRLERFITTLPDDAARRYVNYICYFTNAMKHTLYSDKFAARMAGKDSYALIENRFREAGTRNLLDAALYTDFMTYLPDDLMVKMDIAAMAVSLEGRSPFLDHEFLELTAKIPYSLKLKGLNNKKYILKKALLTLLPKAVMYRPKMGFAVPLDVWFRTRLKNYARAVLLSDKAVGRGMFKKDAVKALLDEPRINWGYHLWALLMLELWFREFFD</sequence>
<feature type="domain" description="Glutamine amidotransferase type-2" evidence="8">
    <location>
        <begin position="2"/>
        <end position="218"/>
    </location>
</feature>
<dbReference type="Pfam" id="PF13537">
    <property type="entry name" value="GATase_7"/>
    <property type="match status" value="1"/>
</dbReference>
<accession>A0ABR5SBQ7</accession>